<dbReference type="EMBL" id="LAZR01007458">
    <property type="protein sequence ID" value="KKM85133.1"/>
    <property type="molecule type" value="Genomic_DNA"/>
</dbReference>
<proteinExistence type="predicted"/>
<gene>
    <name evidence="1" type="ORF">LCGC14_1292090</name>
</gene>
<evidence type="ECO:0000313" key="1">
    <source>
        <dbReference type="EMBL" id="KKM85133.1"/>
    </source>
</evidence>
<name>A0A0F9KTT1_9ZZZZ</name>
<accession>A0A0F9KTT1</accession>
<organism evidence="1">
    <name type="scientific">marine sediment metagenome</name>
    <dbReference type="NCBI Taxonomy" id="412755"/>
    <lineage>
        <taxon>unclassified sequences</taxon>
        <taxon>metagenomes</taxon>
        <taxon>ecological metagenomes</taxon>
    </lineage>
</organism>
<protein>
    <submittedName>
        <fullName evidence="1">Uncharacterized protein</fullName>
    </submittedName>
</protein>
<dbReference type="AlphaFoldDB" id="A0A0F9KTT1"/>
<reference evidence="1" key="1">
    <citation type="journal article" date="2015" name="Nature">
        <title>Complex archaea that bridge the gap between prokaryotes and eukaryotes.</title>
        <authorList>
            <person name="Spang A."/>
            <person name="Saw J.H."/>
            <person name="Jorgensen S.L."/>
            <person name="Zaremba-Niedzwiedzka K."/>
            <person name="Martijn J."/>
            <person name="Lind A.E."/>
            <person name="van Eijk R."/>
            <person name="Schleper C."/>
            <person name="Guy L."/>
            <person name="Ettema T.J."/>
        </authorList>
    </citation>
    <scope>NUCLEOTIDE SEQUENCE</scope>
</reference>
<sequence length="162" mass="16492">MTDKQLFVTQIADTPSATSAHNDTLGDIRWVGNKCYKYVKLAEGAIAVVAGVALHYLATPAAGYNVNIVTADVSTADTIPIAAGVSISAPADTNHFWMQIKGAATLLASTNVTGTPSAGQGVQSGATDSDFAVNAGVGAGVDAKLQIGAMLSTTVINLDCMY</sequence>
<comment type="caution">
    <text evidence="1">The sequence shown here is derived from an EMBL/GenBank/DDBJ whole genome shotgun (WGS) entry which is preliminary data.</text>
</comment>